<keyword evidence="2" id="KW-0560">Oxidoreductase</keyword>
<reference evidence="2 3" key="1">
    <citation type="submission" date="2018-07" db="EMBL/GenBank/DDBJ databases">
        <title>Arthrobacter sp. nov., isolated from raw cow's milk with high bacterial count.</title>
        <authorList>
            <person name="Hahne J."/>
            <person name="Isele D."/>
            <person name="Lipski A."/>
        </authorList>
    </citation>
    <scope>NUCLEOTIDE SEQUENCE [LARGE SCALE GENOMIC DNA]</scope>
    <source>
        <strain evidence="2 3">JZ R-35</strain>
    </source>
</reference>
<evidence type="ECO:0000313" key="3">
    <source>
        <dbReference type="Proteomes" id="UP000265419"/>
    </source>
</evidence>
<protein>
    <submittedName>
        <fullName evidence="2">Nitronate monooxygenase</fullName>
    </submittedName>
</protein>
<evidence type="ECO:0000313" key="2">
    <source>
        <dbReference type="EMBL" id="RII40992.1"/>
    </source>
</evidence>
<dbReference type="PROSITE" id="PS00912">
    <property type="entry name" value="DHODEHASE_2"/>
    <property type="match status" value="1"/>
</dbReference>
<dbReference type="PANTHER" id="PTHR32332">
    <property type="entry name" value="2-NITROPROPANE DIOXYGENASE"/>
    <property type="match status" value="1"/>
</dbReference>
<gene>
    <name evidence="2" type="ORF">DWB68_15040</name>
</gene>
<keyword evidence="3" id="KW-1185">Reference proteome</keyword>
<dbReference type="Pfam" id="PF03060">
    <property type="entry name" value="NMO"/>
    <property type="match status" value="1"/>
</dbReference>
<proteinExistence type="predicted"/>
<organism evidence="2 3">
    <name type="scientific">Galactobacter valiniphilus</name>
    <dbReference type="NCBI Taxonomy" id="2676122"/>
    <lineage>
        <taxon>Bacteria</taxon>
        <taxon>Bacillati</taxon>
        <taxon>Actinomycetota</taxon>
        <taxon>Actinomycetes</taxon>
        <taxon>Micrococcales</taxon>
        <taxon>Micrococcaceae</taxon>
        <taxon>Galactobacter</taxon>
    </lineage>
</organism>
<dbReference type="GO" id="GO:0006207">
    <property type="term" value="P:'de novo' pyrimidine nucleobase biosynthetic process"/>
    <property type="evidence" value="ECO:0007669"/>
    <property type="project" value="InterPro"/>
</dbReference>
<name>A0A399JAE2_9MICC</name>
<feature type="region of interest" description="Disordered" evidence="1">
    <location>
        <begin position="96"/>
        <end position="124"/>
    </location>
</feature>
<dbReference type="InterPro" id="IPR001295">
    <property type="entry name" value="Dihydroorotate_DH_CS"/>
</dbReference>
<dbReference type="GO" id="GO:0004497">
    <property type="term" value="F:monooxygenase activity"/>
    <property type="evidence" value="ECO:0007669"/>
    <property type="project" value="UniProtKB-KW"/>
</dbReference>
<dbReference type="Gene3D" id="3.20.20.70">
    <property type="entry name" value="Aldolase class I"/>
    <property type="match status" value="1"/>
</dbReference>
<dbReference type="InterPro" id="IPR013785">
    <property type="entry name" value="Aldolase_TIM"/>
</dbReference>
<dbReference type="SUPFAM" id="SSF51412">
    <property type="entry name" value="Inosine monophosphate dehydrogenase (IMPDH)"/>
    <property type="match status" value="1"/>
</dbReference>
<dbReference type="Proteomes" id="UP000265419">
    <property type="component" value="Unassembled WGS sequence"/>
</dbReference>
<dbReference type="GO" id="GO:0016627">
    <property type="term" value="F:oxidoreductase activity, acting on the CH-CH group of donors"/>
    <property type="evidence" value="ECO:0007669"/>
    <property type="project" value="InterPro"/>
</dbReference>
<evidence type="ECO:0000256" key="1">
    <source>
        <dbReference type="SAM" id="MobiDB-lite"/>
    </source>
</evidence>
<dbReference type="EMBL" id="QQXK01000042">
    <property type="protein sequence ID" value="RII40992.1"/>
    <property type="molecule type" value="Genomic_DNA"/>
</dbReference>
<accession>A0A399JAE2</accession>
<comment type="caution">
    <text evidence="2">The sequence shown here is derived from an EMBL/GenBank/DDBJ whole genome shotgun (WGS) entry which is preliminary data.</text>
</comment>
<keyword evidence="2" id="KW-0503">Monooxygenase</keyword>
<sequence>MSVASFALLPRAGVEFTRAMTMPSAPESVPHQERWAALRLTHPVINAPMAGAAGGAMATAVRRSGGLGFVAVGHGASDGLVSRELGLAAELARADGSALPGSEPAGPGPSTAGPASTPGAASGAARTGSWGVGLMAWSLALENNAALHRALEFDPPVIALAAGDPTVPAAIAARAGAVVAVQVGTAAEVRAALAEPHIDVVVVRGAEGGGHGLNEAATLPLLQYALERSRLTASGSAPSGHAQPGAGFPAVGSKPVLAAGGIATVQGVAAVLAAGAAGAWVGTRFLPCAESLFAPRLRDAIAAAGLDDTVYTSVFDLALGLPWPGEYGGRALNNPVAAEWAPRQEELRAALERHDDAAQRLRERVTAARVAGDASAAPVYAGQSAGLVSQTAVGQSVASVMAELGAVGPLLRAATDRWN</sequence>
<dbReference type="AlphaFoldDB" id="A0A399JAE2"/>